<name>A0ABQ9GRV2_9NEOP</name>
<gene>
    <name evidence="1" type="ORF">PR048_025575</name>
</gene>
<accession>A0ABQ9GRV2</accession>
<sequence length="114" mass="13033">MALEDFAHVEKLKGRSNLNLEVSNMADFYHVVSTEFREGEQHTNWGKKDAKAQRYIVTAIDKGNIQFIMSCDSAKGLFVKLCSIYERDSSHNICSLLQNFFNYKIDKVASGFND</sequence>
<organism evidence="1 2">
    <name type="scientific">Dryococelus australis</name>
    <dbReference type="NCBI Taxonomy" id="614101"/>
    <lineage>
        <taxon>Eukaryota</taxon>
        <taxon>Metazoa</taxon>
        <taxon>Ecdysozoa</taxon>
        <taxon>Arthropoda</taxon>
        <taxon>Hexapoda</taxon>
        <taxon>Insecta</taxon>
        <taxon>Pterygota</taxon>
        <taxon>Neoptera</taxon>
        <taxon>Polyneoptera</taxon>
        <taxon>Phasmatodea</taxon>
        <taxon>Verophasmatodea</taxon>
        <taxon>Anareolatae</taxon>
        <taxon>Phasmatidae</taxon>
        <taxon>Eurycanthinae</taxon>
        <taxon>Dryococelus</taxon>
    </lineage>
</organism>
<dbReference type="EMBL" id="JARBHB010000010">
    <property type="protein sequence ID" value="KAJ8874709.1"/>
    <property type="molecule type" value="Genomic_DNA"/>
</dbReference>
<comment type="caution">
    <text evidence="1">The sequence shown here is derived from an EMBL/GenBank/DDBJ whole genome shotgun (WGS) entry which is preliminary data.</text>
</comment>
<dbReference type="Proteomes" id="UP001159363">
    <property type="component" value="Chromosome 9"/>
</dbReference>
<dbReference type="Pfam" id="PF14223">
    <property type="entry name" value="Retrotran_gag_2"/>
    <property type="match status" value="1"/>
</dbReference>
<evidence type="ECO:0000313" key="2">
    <source>
        <dbReference type="Proteomes" id="UP001159363"/>
    </source>
</evidence>
<proteinExistence type="predicted"/>
<keyword evidence="2" id="KW-1185">Reference proteome</keyword>
<protein>
    <submittedName>
        <fullName evidence="1">Uncharacterized protein</fullName>
    </submittedName>
</protein>
<reference evidence="1 2" key="1">
    <citation type="submission" date="2023-02" db="EMBL/GenBank/DDBJ databases">
        <title>LHISI_Scaffold_Assembly.</title>
        <authorList>
            <person name="Stuart O.P."/>
            <person name="Cleave R."/>
            <person name="Magrath M.J.L."/>
            <person name="Mikheyev A.S."/>
        </authorList>
    </citation>
    <scope>NUCLEOTIDE SEQUENCE [LARGE SCALE GENOMIC DNA]</scope>
    <source>
        <strain evidence="1">Daus_M_001</strain>
        <tissue evidence="1">Leg muscle</tissue>
    </source>
</reference>
<evidence type="ECO:0000313" key="1">
    <source>
        <dbReference type="EMBL" id="KAJ8874709.1"/>
    </source>
</evidence>